<reference evidence="1 2" key="1">
    <citation type="submission" date="2018-05" db="EMBL/GenBank/DDBJ databases">
        <title>Genomic Encyclopedia of Type Strains, Phase IV (KMG-IV): sequencing the most valuable type-strain genomes for metagenomic binning, comparative biology and taxonomic classification.</title>
        <authorList>
            <person name="Goeker M."/>
        </authorList>
    </citation>
    <scope>NUCLEOTIDE SEQUENCE [LARGE SCALE GENOMIC DNA]</scope>
    <source>
        <strain evidence="1 2">DSM 44717</strain>
    </source>
</reference>
<dbReference type="Proteomes" id="UP000246410">
    <property type="component" value="Unassembled WGS sequence"/>
</dbReference>
<name>A0A317NC74_9NOCA</name>
<keyword evidence="2" id="KW-1185">Reference proteome</keyword>
<sequence>MSSAAELLDQLVLLAPANVEDWLRERAPSSAESNWLGLAEVAGQEAMRIEEKTALDWARVSIAVRELIAKTTDDKSYRQNQVRNAMTLRVAMINRFGPAIDDPVRDSASIYRWFLDRHSGQLDRANSDSSRWQSLSIERIRELRQIKNELIVLRDLQHSSEAEAAEVHGWMEIWPRLP</sequence>
<protein>
    <submittedName>
        <fullName evidence="1">Uncharacterized protein</fullName>
    </submittedName>
</protein>
<evidence type="ECO:0000313" key="1">
    <source>
        <dbReference type="EMBL" id="PWV72705.1"/>
    </source>
</evidence>
<dbReference type="AlphaFoldDB" id="A0A317NC74"/>
<organism evidence="1 2">
    <name type="scientific">Nocardia neocaledoniensis</name>
    <dbReference type="NCBI Taxonomy" id="236511"/>
    <lineage>
        <taxon>Bacteria</taxon>
        <taxon>Bacillati</taxon>
        <taxon>Actinomycetota</taxon>
        <taxon>Actinomycetes</taxon>
        <taxon>Mycobacteriales</taxon>
        <taxon>Nocardiaceae</taxon>
        <taxon>Nocardia</taxon>
    </lineage>
</organism>
<proteinExistence type="predicted"/>
<dbReference type="EMBL" id="QGTL01000008">
    <property type="protein sequence ID" value="PWV72705.1"/>
    <property type="molecule type" value="Genomic_DNA"/>
</dbReference>
<gene>
    <name evidence="1" type="ORF">DFR69_10813</name>
</gene>
<comment type="caution">
    <text evidence="1">The sequence shown here is derived from an EMBL/GenBank/DDBJ whole genome shotgun (WGS) entry which is preliminary data.</text>
</comment>
<evidence type="ECO:0000313" key="2">
    <source>
        <dbReference type="Proteomes" id="UP000246410"/>
    </source>
</evidence>
<accession>A0A317NC74</accession>
<dbReference type="RefSeq" id="WP_110039373.1">
    <property type="nucleotide sequence ID" value="NZ_QGTL01000008.1"/>
</dbReference>